<protein>
    <recommendedName>
        <fullName evidence="3">Toxin YoeB</fullName>
    </recommendedName>
</protein>
<evidence type="ECO:0000313" key="2">
    <source>
        <dbReference type="Proteomes" id="UP000033977"/>
    </source>
</evidence>
<accession>A0A0G1I7G5</accession>
<dbReference type="Proteomes" id="UP000033977">
    <property type="component" value="Unassembled WGS sequence"/>
</dbReference>
<dbReference type="EMBL" id="LCIN01000023">
    <property type="protein sequence ID" value="KKT55431.1"/>
    <property type="molecule type" value="Genomic_DNA"/>
</dbReference>
<dbReference type="Gene3D" id="3.30.2310.20">
    <property type="entry name" value="RelE-like"/>
    <property type="match status" value="1"/>
</dbReference>
<gene>
    <name evidence="1" type="ORF">UW49_C0023G0004</name>
</gene>
<dbReference type="InterPro" id="IPR035093">
    <property type="entry name" value="RelE/ParE_toxin_dom_sf"/>
</dbReference>
<name>A0A0G1I7G5_9BACT</name>
<dbReference type="AlphaFoldDB" id="A0A0G1I7G5"/>
<evidence type="ECO:0008006" key="3">
    <source>
        <dbReference type="Google" id="ProtNLM"/>
    </source>
</evidence>
<dbReference type="SUPFAM" id="SSF143011">
    <property type="entry name" value="RelE-like"/>
    <property type="match status" value="1"/>
</dbReference>
<evidence type="ECO:0000313" key="1">
    <source>
        <dbReference type="EMBL" id="KKT55431.1"/>
    </source>
</evidence>
<organism evidence="1 2">
    <name type="scientific">Candidatus Giovannonibacteria bacterium GW2011_GWB1_44_23</name>
    <dbReference type="NCBI Taxonomy" id="1618652"/>
    <lineage>
        <taxon>Bacteria</taxon>
        <taxon>Candidatus Giovannoniibacteriota</taxon>
    </lineage>
</organism>
<reference evidence="1 2" key="1">
    <citation type="journal article" date="2015" name="Nature">
        <title>rRNA introns, odd ribosomes, and small enigmatic genomes across a large radiation of phyla.</title>
        <authorList>
            <person name="Brown C.T."/>
            <person name="Hug L.A."/>
            <person name="Thomas B.C."/>
            <person name="Sharon I."/>
            <person name="Castelle C.J."/>
            <person name="Singh A."/>
            <person name="Wilkins M.J."/>
            <person name="Williams K.H."/>
            <person name="Banfield J.F."/>
        </authorList>
    </citation>
    <scope>NUCLEOTIDE SEQUENCE [LARGE SCALE GENOMIC DNA]</scope>
</reference>
<sequence length="82" mass="9996">MKIRPVESHILRRIKKWRLEKKWTKAIFLFVSNPKHPSLNLELLEPKHRGIYSFRLDKKYRALFFIDGGEIEIFQVTSHYKK</sequence>
<proteinExistence type="predicted"/>
<comment type="caution">
    <text evidence="1">The sequence shown here is derived from an EMBL/GenBank/DDBJ whole genome shotgun (WGS) entry which is preliminary data.</text>
</comment>